<dbReference type="GO" id="GO:0003676">
    <property type="term" value="F:nucleic acid binding"/>
    <property type="evidence" value="ECO:0007669"/>
    <property type="project" value="InterPro"/>
</dbReference>
<dbReference type="EMBL" id="CM018041">
    <property type="protein sequence ID" value="KAA8534419.1"/>
    <property type="molecule type" value="Genomic_DNA"/>
</dbReference>
<dbReference type="Proteomes" id="UP000325577">
    <property type="component" value="Linkage Group LG18"/>
</dbReference>
<proteinExistence type="predicted"/>
<dbReference type="InterPro" id="IPR053151">
    <property type="entry name" value="RNase_H-like"/>
</dbReference>
<evidence type="ECO:0000313" key="2">
    <source>
        <dbReference type="EMBL" id="KAA8534419.1"/>
    </source>
</evidence>
<sequence>MLVDPRCNSHHEITHHCLCDCEKAAQVRRKLISWCTWHFLANGFIKINMDMVTKDNPGRAGFGGLIRYSSRNWIKGYYGFIGQTTSLMVELWGIRADLKLVDFMGFDKVVVESDCKVALDMI</sequence>
<dbReference type="GO" id="GO:0004523">
    <property type="term" value="F:RNA-DNA hybrid ribonuclease activity"/>
    <property type="evidence" value="ECO:0007669"/>
    <property type="project" value="InterPro"/>
</dbReference>
<dbReference type="PANTHER" id="PTHR47723:SF19">
    <property type="entry name" value="POLYNUCLEOTIDYL TRANSFERASE, RIBONUCLEASE H-LIKE SUPERFAMILY PROTEIN"/>
    <property type="match status" value="1"/>
</dbReference>
<evidence type="ECO:0000313" key="3">
    <source>
        <dbReference type="Proteomes" id="UP000325577"/>
    </source>
</evidence>
<keyword evidence="3" id="KW-1185">Reference proteome</keyword>
<dbReference type="Gene3D" id="3.30.420.10">
    <property type="entry name" value="Ribonuclease H-like superfamily/Ribonuclease H"/>
    <property type="match status" value="1"/>
</dbReference>
<dbReference type="InterPro" id="IPR044730">
    <property type="entry name" value="RNase_H-like_dom_plant"/>
</dbReference>
<dbReference type="PANTHER" id="PTHR47723">
    <property type="entry name" value="OS05G0353850 PROTEIN"/>
    <property type="match status" value="1"/>
</dbReference>
<evidence type="ECO:0000259" key="1">
    <source>
        <dbReference type="PROSITE" id="PS50879"/>
    </source>
</evidence>
<dbReference type="SUPFAM" id="SSF53098">
    <property type="entry name" value="Ribonuclease H-like"/>
    <property type="match status" value="1"/>
</dbReference>
<accession>A0A5J5AVC6</accession>
<dbReference type="PROSITE" id="PS50879">
    <property type="entry name" value="RNASE_H_1"/>
    <property type="match status" value="1"/>
</dbReference>
<dbReference type="InterPro" id="IPR002156">
    <property type="entry name" value="RNaseH_domain"/>
</dbReference>
<name>A0A5J5AVC6_9ASTE</name>
<dbReference type="InterPro" id="IPR012337">
    <property type="entry name" value="RNaseH-like_sf"/>
</dbReference>
<reference evidence="2 3" key="1">
    <citation type="submission" date="2019-09" db="EMBL/GenBank/DDBJ databases">
        <title>A chromosome-level genome assembly of the Chinese tupelo Nyssa sinensis.</title>
        <authorList>
            <person name="Yang X."/>
            <person name="Kang M."/>
            <person name="Yang Y."/>
            <person name="Xiong H."/>
            <person name="Wang M."/>
            <person name="Zhang Z."/>
            <person name="Wang Z."/>
            <person name="Wu H."/>
            <person name="Ma T."/>
            <person name="Liu J."/>
            <person name="Xi Z."/>
        </authorList>
    </citation>
    <scope>NUCLEOTIDE SEQUENCE [LARGE SCALE GENOMIC DNA]</scope>
    <source>
        <strain evidence="2">J267</strain>
        <tissue evidence="2">Leaf</tissue>
    </source>
</reference>
<dbReference type="CDD" id="cd06222">
    <property type="entry name" value="RNase_H_like"/>
    <property type="match status" value="1"/>
</dbReference>
<dbReference type="Pfam" id="PF13456">
    <property type="entry name" value="RVT_3"/>
    <property type="match status" value="1"/>
</dbReference>
<dbReference type="OrthoDB" id="1752183at2759"/>
<protein>
    <recommendedName>
        <fullName evidence="1">RNase H type-1 domain-containing protein</fullName>
    </recommendedName>
</protein>
<feature type="domain" description="RNase H type-1" evidence="1">
    <location>
        <begin position="41"/>
        <end position="122"/>
    </location>
</feature>
<organism evidence="2 3">
    <name type="scientific">Nyssa sinensis</name>
    <dbReference type="NCBI Taxonomy" id="561372"/>
    <lineage>
        <taxon>Eukaryota</taxon>
        <taxon>Viridiplantae</taxon>
        <taxon>Streptophyta</taxon>
        <taxon>Embryophyta</taxon>
        <taxon>Tracheophyta</taxon>
        <taxon>Spermatophyta</taxon>
        <taxon>Magnoliopsida</taxon>
        <taxon>eudicotyledons</taxon>
        <taxon>Gunneridae</taxon>
        <taxon>Pentapetalae</taxon>
        <taxon>asterids</taxon>
        <taxon>Cornales</taxon>
        <taxon>Nyssaceae</taxon>
        <taxon>Nyssa</taxon>
    </lineage>
</organism>
<dbReference type="AlphaFoldDB" id="A0A5J5AVC6"/>
<dbReference type="InterPro" id="IPR036397">
    <property type="entry name" value="RNaseH_sf"/>
</dbReference>
<gene>
    <name evidence="2" type="ORF">F0562_031936</name>
</gene>